<dbReference type="GO" id="GO:0003697">
    <property type="term" value="F:single-stranded DNA binding"/>
    <property type="evidence" value="ECO:0007669"/>
    <property type="project" value="InterPro"/>
</dbReference>
<dbReference type="Gene3D" id="3.40.50.300">
    <property type="entry name" value="P-loop containing nucleotide triphosphate hydrolases"/>
    <property type="match status" value="1"/>
</dbReference>
<keyword evidence="2" id="KW-0547">Nucleotide-binding</keyword>
<dbReference type="InterPro" id="IPR013765">
    <property type="entry name" value="DNA_recomb/repair_RecA"/>
</dbReference>
<evidence type="ECO:0000256" key="4">
    <source>
        <dbReference type="ARBA" id="ARBA00023172"/>
    </source>
</evidence>
<dbReference type="EMBL" id="LAZR01000125">
    <property type="protein sequence ID" value="KKN88849.1"/>
    <property type="molecule type" value="Genomic_DNA"/>
</dbReference>
<dbReference type="GO" id="GO:0005524">
    <property type="term" value="F:ATP binding"/>
    <property type="evidence" value="ECO:0007669"/>
    <property type="project" value="UniProtKB-KW"/>
</dbReference>
<dbReference type="SUPFAM" id="SSF52540">
    <property type="entry name" value="P-loop containing nucleoside triphosphate hydrolases"/>
    <property type="match status" value="1"/>
</dbReference>
<reference evidence="6" key="1">
    <citation type="journal article" date="2015" name="Nature">
        <title>Complex archaea that bridge the gap between prokaryotes and eukaryotes.</title>
        <authorList>
            <person name="Spang A."/>
            <person name="Saw J.H."/>
            <person name="Jorgensen S.L."/>
            <person name="Zaremba-Niedzwiedzka K."/>
            <person name="Martijn J."/>
            <person name="Lind A.E."/>
            <person name="van Eijk R."/>
            <person name="Schleper C."/>
            <person name="Guy L."/>
            <person name="Ettema T.J."/>
        </authorList>
    </citation>
    <scope>NUCLEOTIDE SEQUENCE</scope>
</reference>
<feature type="domain" description="RecA family profile 2" evidence="5">
    <location>
        <begin position="287"/>
        <end position="381"/>
    </location>
</feature>
<dbReference type="GO" id="GO:0006281">
    <property type="term" value="P:DNA repair"/>
    <property type="evidence" value="ECO:0007669"/>
    <property type="project" value="InterPro"/>
</dbReference>
<sequence>MAARKKKKTEAVEEAPAAWTPDYDTIDEAISQSVGLVPISLDRSDHVKNCVSTGLLAYDLAVGGGFGPGRFCGQYGPEAGGKSTACASSIAQSQKRGIRSIFFDHEGSADPGYWGRIGIELYGNFKDDEAQQEAKTAQGFSAGPNLRYYAPDSAEKSLKFISRLMHSYPDKRQYNDQWYYVMLGMTQKEAKAQNIPFDPKVTRECGAGVWVPAEDGRAQAVIYIDSIAAMKPEAMIGKKKKDEWKDGTGAQALLARTLSNHLAGITSAMVEKRFTLVVTNQFREKPGVTYGDPGYAPGGHMLAHSHDNRVKMTKRAPPAGWSGTSGIQEETCWDGKGKDRYTFSILKSEKSKDFMPHKVAWVRWWFEANGAPGPGIDPVFDTFQYLKMTGQLSKSGTKFGIELPGHETQVDSAGFKALVLDPANKDALRQACWTQMREGDGFQRYFNTPQDGNA</sequence>
<comment type="caution">
    <text evidence="6">The sequence shown here is derived from an EMBL/GenBank/DDBJ whole genome shotgun (WGS) entry which is preliminary data.</text>
</comment>
<dbReference type="InterPro" id="IPR027417">
    <property type="entry name" value="P-loop_NTPase"/>
</dbReference>
<dbReference type="InterPro" id="IPR049428">
    <property type="entry name" value="RecA-like_N"/>
</dbReference>
<dbReference type="PANTHER" id="PTHR45900">
    <property type="entry name" value="RECA"/>
    <property type="match status" value="1"/>
</dbReference>
<keyword evidence="4" id="KW-0233">DNA recombination</keyword>
<dbReference type="GO" id="GO:0006310">
    <property type="term" value="P:DNA recombination"/>
    <property type="evidence" value="ECO:0007669"/>
    <property type="project" value="UniProtKB-KW"/>
</dbReference>
<keyword evidence="3" id="KW-0067">ATP-binding</keyword>
<dbReference type="InterPro" id="IPR020587">
    <property type="entry name" value="RecA_monomer-monomer_interface"/>
</dbReference>
<organism evidence="6">
    <name type="scientific">marine sediment metagenome</name>
    <dbReference type="NCBI Taxonomy" id="412755"/>
    <lineage>
        <taxon>unclassified sequences</taxon>
        <taxon>metagenomes</taxon>
        <taxon>ecological metagenomes</taxon>
    </lineage>
</organism>
<accession>A0A0F9UB50</accession>
<dbReference type="GO" id="GO:0008094">
    <property type="term" value="F:ATP-dependent activity, acting on DNA"/>
    <property type="evidence" value="ECO:0007669"/>
    <property type="project" value="InterPro"/>
</dbReference>
<evidence type="ECO:0000256" key="2">
    <source>
        <dbReference type="ARBA" id="ARBA00022741"/>
    </source>
</evidence>
<protein>
    <recommendedName>
        <fullName evidence="5">RecA family profile 2 domain-containing protein</fullName>
    </recommendedName>
</protein>
<evidence type="ECO:0000256" key="3">
    <source>
        <dbReference type="ARBA" id="ARBA00022840"/>
    </source>
</evidence>
<gene>
    <name evidence="6" type="ORF">LCGC14_0244560</name>
</gene>
<dbReference type="AlphaFoldDB" id="A0A0F9UB50"/>
<dbReference type="PROSITE" id="PS50163">
    <property type="entry name" value="RECA_3"/>
    <property type="match status" value="1"/>
</dbReference>
<dbReference type="PANTHER" id="PTHR45900:SF1">
    <property type="entry name" value="MITOCHONDRIAL DNA REPAIR PROTEIN RECA HOMOLOG-RELATED"/>
    <property type="match status" value="1"/>
</dbReference>
<comment type="similarity">
    <text evidence="1">Belongs to the RecA family.</text>
</comment>
<evidence type="ECO:0000313" key="6">
    <source>
        <dbReference type="EMBL" id="KKN88849.1"/>
    </source>
</evidence>
<proteinExistence type="inferred from homology"/>
<evidence type="ECO:0000259" key="5">
    <source>
        <dbReference type="PROSITE" id="PS50163"/>
    </source>
</evidence>
<dbReference type="Pfam" id="PF00154">
    <property type="entry name" value="RecA_N"/>
    <property type="match status" value="2"/>
</dbReference>
<evidence type="ECO:0000256" key="1">
    <source>
        <dbReference type="ARBA" id="ARBA00009391"/>
    </source>
</evidence>
<name>A0A0F9UB50_9ZZZZ</name>